<keyword evidence="1" id="KW-0472">Membrane</keyword>
<reference evidence="2 3" key="1">
    <citation type="journal article" date="2015" name="Proc. Natl. Acad. Sci. U.S.A.">
        <title>The resurrection genome of Boea hygrometrica: A blueprint for survival of dehydration.</title>
        <authorList>
            <person name="Xiao L."/>
            <person name="Yang G."/>
            <person name="Zhang L."/>
            <person name="Yang X."/>
            <person name="Zhao S."/>
            <person name="Ji Z."/>
            <person name="Zhou Q."/>
            <person name="Hu M."/>
            <person name="Wang Y."/>
            <person name="Chen M."/>
            <person name="Xu Y."/>
            <person name="Jin H."/>
            <person name="Xiao X."/>
            <person name="Hu G."/>
            <person name="Bao F."/>
            <person name="Hu Y."/>
            <person name="Wan P."/>
            <person name="Li L."/>
            <person name="Deng X."/>
            <person name="Kuang T."/>
            <person name="Xiang C."/>
            <person name="Zhu J.K."/>
            <person name="Oliver M.J."/>
            <person name="He Y."/>
        </authorList>
    </citation>
    <scope>NUCLEOTIDE SEQUENCE [LARGE SCALE GENOMIC DNA]</scope>
    <source>
        <strain evidence="3">cv. XS01</strain>
    </source>
</reference>
<gene>
    <name evidence="2" type="ORF">F511_35246</name>
</gene>
<feature type="transmembrane region" description="Helical" evidence="1">
    <location>
        <begin position="20"/>
        <end position="42"/>
    </location>
</feature>
<accession>A0A2Z7C136</accession>
<evidence type="ECO:0000313" key="3">
    <source>
        <dbReference type="Proteomes" id="UP000250235"/>
    </source>
</evidence>
<dbReference type="EMBL" id="KQ999912">
    <property type="protein sequence ID" value="KZV40596.1"/>
    <property type="molecule type" value="Genomic_DNA"/>
</dbReference>
<dbReference type="AlphaFoldDB" id="A0A2Z7C136"/>
<keyword evidence="1" id="KW-1133">Transmembrane helix</keyword>
<keyword evidence="1" id="KW-0812">Transmembrane</keyword>
<evidence type="ECO:0000313" key="2">
    <source>
        <dbReference type="EMBL" id="KZV40596.1"/>
    </source>
</evidence>
<proteinExistence type="predicted"/>
<protein>
    <submittedName>
        <fullName evidence="2">Uncharacterized protein</fullName>
    </submittedName>
</protein>
<evidence type="ECO:0000256" key="1">
    <source>
        <dbReference type="SAM" id="Phobius"/>
    </source>
</evidence>
<organism evidence="2 3">
    <name type="scientific">Dorcoceras hygrometricum</name>
    <dbReference type="NCBI Taxonomy" id="472368"/>
    <lineage>
        <taxon>Eukaryota</taxon>
        <taxon>Viridiplantae</taxon>
        <taxon>Streptophyta</taxon>
        <taxon>Embryophyta</taxon>
        <taxon>Tracheophyta</taxon>
        <taxon>Spermatophyta</taxon>
        <taxon>Magnoliopsida</taxon>
        <taxon>eudicotyledons</taxon>
        <taxon>Gunneridae</taxon>
        <taxon>Pentapetalae</taxon>
        <taxon>asterids</taxon>
        <taxon>lamiids</taxon>
        <taxon>Lamiales</taxon>
        <taxon>Gesneriaceae</taxon>
        <taxon>Didymocarpoideae</taxon>
        <taxon>Trichosporeae</taxon>
        <taxon>Loxocarpinae</taxon>
        <taxon>Dorcoceras</taxon>
    </lineage>
</organism>
<dbReference type="Proteomes" id="UP000250235">
    <property type="component" value="Unassembled WGS sequence"/>
</dbReference>
<keyword evidence="3" id="KW-1185">Reference proteome</keyword>
<name>A0A2Z7C136_9LAMI</name>
<sequence>MQLCFSATADASSSSQQLKYFLFLFFNSSLLTASANVQHLLVTAECLAMSLFATTDIIVQTSTVHDFSYIYSPRYVQISSSLRHVIRLHLSIINV</sequence>